<evidence type="ECO:0000313" key="22">
    <source>
        <dbReference type="Proteomes" id="UP000597507"/>
    </source>
</evidence>
<keyword evidence="14" id="KW-0843">Virulence</keyword>
<evidence type="ECO:0000256" key="1">
    <source>
        <dbReference type="ARBA" id="ARBA00000085"/>
    </source>
</evidence>
<dbReference type="PANTHER" id="PTHR41523:SF7">
    <property type="entry name" value="HISTIDINE KINASE"/>
    <property type="match status" value="1"/>
</dbReference>
<feature type="region of interest" description="Disordered" evidence="16">
    <location>
        <begin position="768"/>
        <end position="789"/>
    </location>
</feature>
<evidence type="ECO:0000256" key="11">
    <source>
        <dbReference type="ARBA" id="ARBA00022777"/>
    </source>
</evidence>
<dbReference type="PROSITE" id="PS50113">
    <property type="entry name" value="PAC"/>
    <property type="match status" value="1"/>
</dbReference>
<feature type="region of interest" description="Disordered" evidence="16">
    <location>
        <begin position="852"/>
        <end position="874"/>
    </location>
</feature>
<dbReference type="GO" id="GO:0004673">
    <property type="term" value="F:protein histidine kinase activity"/>
    <property type="evidence" value="ECO:0007669"/>
    <property type="project" value="UniProtKB-EC"/>
</dbReference>
<dbReference type="CDD" id="cd12915">
    <property type="entry name" value="PDC2_DGC_like"/>
    <property type="match status" value="1"/>
</dbReference>
<dbReference type="InterPro" id="IPR013655">
    <property type="entry name" value="PAS_fold_3"/>
</dbReference>
<dbReference type="GO" id="GO:0016020">
    <property type="term" value="C:membrane"/>
    <property type="evidence" value="ECO:0007669"/>
    <property type="project" value="InterPro"/>
</dbReference>
<evidence type="ECO:0000256" key="17">
    <source>
        <dbReference type="SAM" id="Phobius"/>
    </source>
</evidence>
<dbReference type="SUPFAM" id="SSF55785">
    <property type="entry name" value="PYP-like sensor domain (PAS domain)"/>
    <property type="match status" value="3"/>
</dbReference>
<reference evidence="21 22" key="1">
    <citation type="journal article" date="2014" name="Int. J. Syst. Evol. Microbiol.">
        <title>Complete genome sequence of Corynebacterium casei LMG S-19264T (=DSM 44701T), isolated from a smear-ripened cheese.</title>
        <authorList>
            <consortium name="US DOE Joint Genome Institute (JGI-PGF)"/>
            <person name="Walter F."/>
            <person name="Albersmeier A."/>
            <person name="Kalinowski J."/>
            <person name="Ruckert C."/>
        </authorList>
    </citation>
    <scope>NUCLEOTIDE SEQUENCE [LARGE SCALE GENOMIC DNA]</scope>
    <source>
        <strain evidence="21 22">CGMCC 1.16330</strain>
    </source>
</reference>
<dbReference type="PANTHER" id="PTHR41523">
    <property type="entry name" value="TWO-COMPONENT SYSTEM SENSOR PROTEIN"/>
    <property type="match status" value="1"/>
</dbReference>
<evidence type="ECO:0000256" key="14">
    <source>
        <dbReference type="ARBA" id="ARBA00023026"/>
    </source>
</evidence>
<evidence type="ECO:0000256" key="4">
    <source>
        <dbReference type="ARBA" id="ARBA00022553"/>
    </source>
</evidence>
<dbReference type="InterPro" id="IPR000014">
    <property type="entry name" value="PAS"/>
</dbReference>
<evidence type="ECO:0000256" key="13">
    <source>
        <dbReference type="ARBA" id="ARBA00022991"/>
    </source>
</evidence>
<feature type="domain" description="HAMP" evidence="20">
    <location>
        <begin position="333"/>
        <end position="385"/>
    </location>
</feature>
<keyword evidence="5" id="KW-0716">Sensory transduction</keyword>
<keyword evidence="6" id="KW-0285">Flavoprotein</keyword>
<keyword evidence="22" id="KW-1185">Reference proteome</keyword>
<dbReference type="EC" id="2.7.13.3" evidence="2"/>
<evidence type="ECO:0000313" key="21">
    <source>
        <dbReference type="EMBL" id="GGG33001.1"/>
    </source>
</evidence>
<dbReference type="Pfam" id="PF13426">
    <property type="entry name" value="PAS_9"/>
    <property type="match status" value="1"/>
</dbReference>
<keyword evidence="9" id="KW-0677">Repeat</keyword>
<evidence type="ECO:0000259" key="18">
    <source>
        <dbReference type="PROSITE" id="PS50112"/>
    </source>
</evidence>
<evidence type="ECO:0000259" key="20">
    <source>
        <dbReference type="PROSITE" id="PS50885"/>
    </source>
</evidence>
<dbReference type="Gene3D" id="3.30.450.20">
    <property type="entry name" value="PAS domain"/>
    <property type="match status" value="5"/>
</dbReference>
<evidence type="ECO:0000256" key="3">
    <source>
        <dbReference type="ARBA" id="ARBA00022543"/>
    </source>
</evidence>
<feature type="domain" description="PAC" evidence="19">
    <location>
        <begin position="606"/>
        <end position="658"/>
    </location>
</feature>
<dbReference type="Pfam" id="PF07536">
    <property type="entry name" value="HWE_HK"/>
    <property type="match status" value="2"/>
</dbReference>
<dbReference type="PROSITE" id="PS50885">
    <property type="entry name" value="HAMP"/>
    <property type="match status" value="1"/>
</dbReference>
<dbReference type="InterPro" id="IPR035965">
    <property type="entry name" value="PAS-like_dom_sf"/>
</dbReference>
<evidence type="ECO:0000256" key="10">
    <source>
        <dbReference type="ARBA" id="ARBA00022741"/>
    </source>
</evidence>
<dbReference type="SMART" id="SM00911">
    <property type="entry name" value="HWE_HK"/>
    <property type="match status" value="1"/>
</dbReference>
<dbReference type="NCBIfam" id="TIGR00229">
    <property type="entry name" value="sensory_box"/>
    <property type="match status" value="1"/>
</dbReference>
<dbReference type="Pfam" id="PF13188">
    <property type="entry name" value="PAS_8"/>
    <property type="match status" value="2"/>
</dbReference>
<dbReference type="AlphaFoldDB" id="A0A8J3EC68"/>
<gene>
    <name evidence="21" type="ORF">GCM10010964_21080</name>
</gene>
<dbReference type="InterPro" id="IPR000700">
    <property type="entry name" value="PAS-assoc_C"/>
</dbReference>
<dbReference type="CDD" id="cd00130">
    <property type="entry name" value="PAS"/>
    <property type="match status" value="3"/>
</dbReference>
<accession>A0A8J3EC68</accession>
<keyword evidence="4" id="KW-0597">Phosphoprotein</keyword>
<evidence type="ECO:0000256" key="15">
    <source>
        <dbReference type="ARBA" id="ARBA00023170"/>
    </source>
</evidence>
<evidence type="ECO:0000256" key="16">
    <source>
        <dbReference type="SAM" id="MobiDB-lite"/>
    </source>
</evidence>
<dbReference type="SMART" id="SM00086">
    <property type="entry name" value="PAC"/>
    <property type="match status" value="2"/>
</dbReference>
<dbReference type="PROSITE" id="PS50112">
    <property type="entry name" value="PAS"/>
    <property type="match status" value="2"/>
</dbReference>
<keyword evidence="10" id="KW-0547">Nucleotide-binding</keyword>
<evidence type="ECO:0000256" key="7">
    <source>
        <dbReference type="ARBA" id="ARBA00022643"/>
    </source>
</evidence>
<dbReference type="EMBL" id="BMKS01000005">
    <property type="protein sequence ID" value="GGG33001.1"/>
    <property type="molecule type" value="Genomic_DNA"/>
</dbReference>
<keyword evidence="17" id="KW-1133">Transmembrane helix</keyword>
<dbReference type="GO" id="GO:0009881">
    <property type="term" value="F:photoreceptor activity"/>
    <property type="evidence" value="ECO:0007669"/>
    <property type="project" value="UniProtKB-KW"/>
</dbReference>
<name>A0A8J3EC68_9PROT</name>
<dbReference type="SMART" id="SM00091">
    <property type="entry name" value="PAS"/>
    <property type="match status" value="3"/>
</dbReference>
<dbReference type="Proteomes" id="UP000597507">
    <property type="component" value="Unassembled WGS sequence"/>
</dbReference>
<feature type="domain" description="PAS" evidence="18">
    <location>
        <begin position="390"/>
        <end position="426"/>
    </location>
</feature>
<keyword evidence="12" id="KW-0067">ATP-binding</keyword>
<dbReference type="RefSeq" id="WP_188899978.1">
    <property type="nucleotide sequence ID" value="NZ_BMKS01000005.1"/>
</dbReference>
<dbReference type="InterPro" id="IPR003660">
    <property type="entry name" value="HAMP_dom"/>
</dbReference>
<evidence type="ECO:0000256" key="2">
    <source>
        <dbReference type="ARBA" id="ARBA00012438"/>
    </source>
</evidence>
<evidence type="ECO:0000256" key="9">
    <source>
        <dbReference type="ARBA" id="ARBA00022737"/>
    </source>
</evidence>
<feature type="domain" description="PAS" evidence="18">
    <location>
        <begin position="680"/>
        <end position="753"/>
    </location>
</feature>
<proteinExistence type="predicted"/>
<dbReference type="GO" id="GO:0005524">
    <property type="term" value="F:ATP binding"/>
    <property type="evidence" value="ECO:0007669"/>
    <property type="project" value="UniProtKB-KW"/>
</dbReference>
<dbReference type="Pfam" id="PF08447">
    <property type="entry name" value="PAS_3"/>
    <property type="match status" value="1"/>
</dbReference>
<evidence type="ECO:0000256" key="6">
    <source>
        <dbReference type="ARBA" id="ARBA00022630"/>
    </source>
</evidence>
<dbReference type="InterPro" id="IPR011102">
    <property type="entry name" value="Sig_transdc_His_kinase_HWE"/>
</dbReference>
<evidence type="ECO:0000256" key="12">
    <source>
        <dbReference type="ARBA" id="ARBA00022840"/>
    </source>
</evidence>
<feature type="transmembrane region" description="Helical" evidence="17">
    <location>
        <begin position="29"/>
        <end position="52"/>
    </location>
</feature>
<evidence type="ECO:0000256" key="8">
    <source>
        <dbReference type="ARBA" id="ARBA00022679"/>
    </source>
</evidence>
<keyword evidence="7" id="KW-0288">FMN</keyword>
<sequence length="1072" mass="112288">MRAGLIAAPDLVAAAPRRAAPGRGGRSVRAYLVALVLTLLLPAWAVATLAAFRLAEARRQAVAAEGVEMARAVAAATEREIGALHASLVALSTSPALAAGDLAQFHRQASTLAAAIGAEVMLTAADGRQLVNTALPFGRPLPRATWADGLDQGVAAAPDTLVSEVFRAPVGGRATIAVSLPVRLRGGEGEPDGASDLLSIGADAVRFWSQALRQVALPPGWSAAVHDRRGTILARQPDPERFVGQPVHPDALAAIRAAPEDVPAGWGVGTASRDDRPLYVAWQRLSAAPWTALVEVPEAAVDGTMRRSVISVTAGGAVIVFGLSLGLAAWGTRRIARPLALLERAAAAVGRGEVPGPGPATGLRELDAVAIALAAAAAERREREAEGAALAARLDSVLESTTDAVVMVDADWRIGYANGRARRLLGRDGSGPTPGVARGLLGASLWDALRPDPGDPFEAAFRRAMRERLPQGVCGYHPRLGLWLSADAFPGGGGGLTLFFRDVSAAKVAEAALRESEARLKAVLEHVPVGVLLAEAAAGRLLLANRRAAEILGERPGASRMAGLGAAAPAAGGAAEAAWQAYDSRGCRLSAEELPLARTLASGAHAQDELRLLRPDGSTVWIRAWSAPIRDATGRLTGAVVAFADIGAEREAAEALRRQVAAEAAARRAALTAAEALAASEERFRRFAEASPDGLWIGDPEGGRVEYVSPAFERIWGLSRAALAAEPGRWLERVHPDDRERAAAAQRRAAAGAAPAIDSEYRVLLPDDGGIAERDDGAPEDDAPDRGPDGMRLRWVRDILFPIRDAAGRVVRVGRLVRDVTPRKRWEERQAMLMGELNHRVKNTLATVQSLARQTARGKTGEGGAAPDAAAPSSGGRELERFLADFQARLLALSRAHDLLTARTWRGATLGEVVTAALAPWRSAEAAGAASARIVEEGPVLWLAPRQALGLALGLHELATNAAKHGALSRRGGIVTLRWEALEACGDDGARTAQETGRPAGLACLTWRERGGPEVRPPTRSGFGKRLLERGLAGELGRDASVTLRYDPPGFEAIIRFRAAPQGATAASEGSA</sequence>
<evidence type="ECO:0000256" key="5">
    <source>
        <dbReference type="ARBA" id="ARBA00022606"/>
    </source>
</evidence>
<keyword evidence="3" id="KW-0600">Photoreceptor protein</keyword>
<protein>
    <recommendedName>
        <fullName evidence="2">histidine kinase</fullName>
        <ecNumber evidence="2">2.7.13.3</ecNumber>
    </recommendedName>
</protein>
<dbReference type="InterPro" id="IPR001610">
    <property type="entry name" value="PAC"/>
</dbReference>
<feature type="compositionally biased region" description="Low complexity" evidence="16">
    <location>
        <begin position="865"/>
        <end position="874"/>
    </location>
</feature>
<organism evidence="21 22">
    <name type="scientific">Caldovatus sediminis</name>
    <dbReference type="NCBI Taxonomy" id="2041189"/>
    <lineage>
        <taxon>Bacteria</taxon>
        <taxon>Pseudomonadati</taxon>
        <taxon>Pseudomonadota</taxon>
        <taxon>Alphaproteobacteria</taxon>
        <taxon>Acetobacterales</taxon>
        <taxon>Roseomonadaceae</taxon>
        <taxon>Caldovatus</taxon>
    </lineage>
</organism>
<comment type="catalytic activity">
    <reaction evidence="1">
        <text>ATP + protein L-histidine = ADP + protein N-phospho-L-histidine.</text>
        <dbReference type="EC" id="2.7.13.3"/>
    </reaction>
</comment>
<keyword evidence="17" id="KW-0472">Membrane</keyword>
<keyword evidence="11" id="KW-0418">Kinase</keyword>
<comment type="caution">
    <text evidence="21">The sequence shown here is derived from an EMBL/GenBank/DDBJ whole genome shotgun (WGS) entry which is preliminary data.</text>
</comment>
<evidence type="ECO:0000259" key="19">
    <source>
        <dbReference type="PROSITE" id="PS50113"/>
    </source>
</evidence>
<keyword evidence="17" id="KW-0812">Transmembrane</keyword>
<dbReference type="GO" id="GO:0007165">
    <property type="term" value="P:signal transduction"/>
    <property type="evidence" value="ECO:0007669"/>
    <property type="project" value="InterPro"/>
</dbReference>
<keyword evidence="8" id="KW-0808">Transferase</keyword>
<keyword evidence="13" id="KW-0157">Chromophore</keyword>
<feature type="transmembrane region" description="Helical" evidence="17">
    <location>
        <begin position="309"/>
        <end position="330"/>
    </location>
</feature>
<keyword evidence="15" id="KW-0675">Receptor</keyword>